<name>A0A7U3ZS15_MYCPK</name>
<keyword evidence="8 12" id="KW-0472">Membrane</keyword>
<dbReference type="InterPro" id="IPR005864">
    <property type="entry name" value="ATP_synth_F0_bsu_bac"/>
</dbReference>
<keyword evidence="3 12" id="KW-0138">CF(0)</keyword>
<dbReference type="InterPro" id="IPR002146">
    <property type="entry name" value="ATP_synth_b/b'su_bac/chlpt"/>
</dbReference>
<keyword evidence="9 12" id="KW-0066">ATP synthesis</keyword>
<dbReference type="Pfam" id="PF00430">
    <property type="entry name" value="ATP-synt_B"/>
    <property type="match status" value="1"/>
</dbReference>
<dbReference type="EMBL" id="CP003021">
    <property type="protein sequence ID" value="AEM68480.1"/>
    <property type="molecule type" value="Genomic_DNA"/>
</dbReference>
<evidence type="ECO:0000256" key="2">
    <source>
        <dbReference type="ARBA" id="ARBA00022448"/>
    </source>
</evidence>
<evidence type="ECO:0000256" key="10">
    <source>
        <dbReference type="ARBA" id="ARBA00025198"/>
    </source>
</evidence>
<evidence type="ECO:0000313" key="15">
    <source>
        <dbReference type="Proteomes" id="UP000008907"/>
    </source>
</evidence>
<keyword evidence="12" id="KW-1003">Cell membrane</keyword>
<comment type="subunit">
    <text evidence="12">F-type ATPases have 2 components, F(1) - the catalytic core - and F(0) - the membrane proton channel. F(1) has five subunits: alpha(3), beta(3), gamma(1), delta(1), epsilon(1). F(0) has three main subunits: a(1), b(2) and c(10-14). The alpha and beta chains form an alternating ring which encloses part of the gamma chain. F(1) is attached to F(0) by a central stalk formed by the gamma and epsilon chains, while a peripheral stalk is formed by the delta and b chains.</text>
</comment>
<dbReference type="GO" id="GO:0045259">
    <property type="term" value="C:proton-transporting ATP synthase complex"/>
    <property type="evidence" value="ECO:0007669"/>
    <property type="project" value="UniProtKB-KW"/>
</dbReference>
<comment type="function">
    <text evidence="12">Component of the F(0) channel, it forms part of the peripheral stalk, linking F(1) to F(0).</text>
</comment>
<dbReference type="CDD" id="cd06503">
    <property type="entry name" value="ATP-synt_Fo_b"/>
    <property type="match status" value="1"/>
</dbReference>
<evidence type="ECO:0000256" key="7">
    <source>
        <dbReference type="ARBA" id="ARBA00023065"/>
    </source>
</evidence>
<comment type="function">
    <text evidence="10 12">F(1)F(0) ATP synthase produces ATP from ADP in the presence of a proton or sodium gradient. F-type ATPases consist of two structural domains, F(1) containing the extramembraneous catalytic core and F(0) containing the membrane proton channel, linked together by a central stalk and a peripheral stalk. During catalysis, ATP synthesis in the catalytic domain of F(1) is coupled via a rotary mechanism of the central stalk subunits to proton translocation.</text>
</comment>
<evidence type="ECO:0000256" key="6">
    <source>
        <dbReference type="ARBA" id="ARBA00022989"/>
    </source>
</evidence>
<evidence type="ECO:0000256" key="13">
    <source>
        <dbReference type="RuleBase" id="RU003848"/>
    </source>
</evidence>
<keyword evidence="6 12" id="KW-1133">Transmembrane helix</keyword>
<dbReference type="KEGG" id="mpf:MPUT_0075"/>
<dbReference type="HAMAP" id="MF_01398">
    <property type="entry name" value="ATP_synth_b_bprime"/>
    <property type="match status" value="1"/>
</dbReference>
<evidence type="ECO:0000256" key="1">
    <source>
        <dbReference type="ARBA" id="ARBA00005513"/>
    </source>
</evidence>
<sequence length="181" mass="20343">MFYTFNGVFFGRTQGVPDIVSALFPNLPNFIAHVLATIVLVVILSKLVYKPFRQAVDKQRDKINEILSDAIEKQSQANTQIQQANLLLEDAKTESLSIIKTAKIDAEAQKNQILNSATTQARNIQNQAKTSIAQERLKAESEIKQTIVNLAFDAAEKILNKEIDKQTNKQLIDEFIDNLDQ</sequence>
<keyword evidence="2 12" id="KW-0813">Transport</keyword>
<evidence type="ECO:0000256" key="9">
    <source>
        <dbReference type="ARBA" id="ARBA00023310"/>
    </source>
</evidence>
<protein>
    <recommendedName>
        <fullName evidence="12">ATP synthase subunit b</fullName>
    </recommendedName>
    <alternativeName>
        <fullName evidence="12">ATP synthase F(0) sector subunit b</fullName>
    </alternativeName>
    <alternativeName>
        <fullName evidence="12">ATPase subunit I</fullName>
    </alternativeName>
    <alternativeName>
        <fullName evidence="12">F-type ATPase subunit b</fullName>
        <shortName evidence="12">F-ATPase subunit b</shortName>
    </alternativeName>
</protein>
<dbReference type="PANTHER" id="PTHR33445">
    <property type="entry name" value="ATP SYNTHASE SUBUNIT B', CHLOROPLASTIC"/>
    <property type="match status" value="1"/>
</dbReference>
<dbReference type="NCBIfam" id="TIGR01144">
    <property type="entry name" value="ATP_synt_b"/>
    <property type="match status" value="1"/>
</dbReference>
<dbReference type="GO" id="GO:0046933">
    <property type="term" value="F:proton-transporting ATP synthase activity, rotational mechanism"/>
    <property type="evidence" value="ECO:0007669"/>
    <property type="project" value="UniProtKB-UniRule"/>
</dbReference>
<dbReference type="GO" id="GO:0016787">
    <property type="term" value="F:hydrolase activity"/>
    <property type="evidence" value="ECO:0007669"/>
    <property type="project" value="UniProtKB-KW"/>
</dbReference>
<keyword evidence="4 12" id="KW-0812">Transmembrane</keyword>
<accession>A0A7U3ZS15</accession>
<evidence type="ECO:0000313" key="14">
    <source>
        <dbReference type="EMBL" id="AEM68480.1"/>
    </source>
</evidence>
<dbReference type="SUPFAM" id="SSF81573">
    <property type="entry name" value="F1F0 ATP synthase subunit B, membrane domain"/>
    <property type="match status" value="1"/>
</dbReference>
<evidence type="ECO:0000256" key="3">
    <source>
        <dbReference type="ARBA" id="ARBA00022547"/>
    </source>
</evidence>
<organism evidence="14 15">
    <name type="scientific">Mycoplasma putrefaciens (strain ATCC 15718 / NCTC 10155 / C30 KS-1 / KS-1)</name>
    <dbReference type="NCBI Taxonomy" id="743965"/>
    <lineage>
        <taxon>Bacteria</taxon>
        <taxon>Bacillati</taxon>
        <taxon>Mycoplasmatota</taxon>
        <taxon>Mollicutes</taxon>
        <taxon>Mycoplasmataceae</taxon>
        <taxon>Mycoplasma</taxon>
    </lineage>
</organism>
<evidence type="ECO:0000256" key="8">
    <source>
        <dbReference type="ARBA" id="ARBA00023136"/>
    </source>
</evidence>
<evidence type="ECO:0000256" key="12">
    <source>
        <dbReference type="HAMAP-Rule" id="MF_01398"/>
    </source>
</evidence>
<proteinExistence type="inferred from homology"/>
<dbReference type="InterPro" id="IPR028987">
    <property type="entry name" value="ATP_synth_B-like_membr_sf"/>
</dbReference>
<comment type="subcellular location">
    <subcellularLocation>
        <location evidence="12">Cell membrane</location>
        <topology evidence="12">Single-pass membrane protein</topology>
    </subcellularLocation>
    <subcellularLocation>
        <location evidence="11">Endomembrane system</location>
        <topology evidence="11">Single-pass membrane protein</topology>
    </subcellularLocation>
</comment>
<dbReference type="PANTHER" id="PTHR33445:SF2">
    <property type="entry name" value="ATP SYNTHASE SUBUNIT B', CHLOROPLASTIC"/>
    <property type="match status" value="1"/>
</dbReference>
<keyword evidence="14" id="KW-0378">Hydrolase</keyword>
<dbReference type="GO" id="GO:0012505">
    <property type="term" value="C:endomembrane system"/>
    <property type="evidence" value="ECO:0007669"/>
    <property type="project" value="UniProtKB-SubCell"/>
</dbReference>
<dbReference type="InterPro" id="IPR050059">
    <property type="entry name" value="ATP_synthase_B_chain"/>
</dbReference>
<keyword evidence="5 12" id="KW-0375">Hydrogen ion transport</keyword>
<comment type="similarity">
    <text evidence="1 12 13">Belongs to the ATPase B chain family.</text>
</comment>
<dbReference type="GO" id="GO:0046961">
    <property type="term" value="F:proton-transporting ATPase activity, rotational mechanism"/>
    <property type="evidence" value="ECO:0007669"/>
    <property type="project" value="TreeGrafter"/>
</dbReference>
<dbReference type="Proteomes" id="UP000008907">
    <property type="component" value="Chromosome"/>
</dbReference>
<gene>
    <name evidence="12 14" type="primary">atpF</name>
    <name evidence="14" type="ordered locus">MPUT_0075</name>
</gene>
<keyword evidence="7 12" id="KW-0406">Ion transport</keyword>
<evidence type="ECO:0000256" key="11">
    <source>
        <dbReference type="ARBA" id="ARBA00037847"/>
    </source>
</evidence>
<reference evidence="14 15" key="1">
    <citation type="journal article" date="2011" name="J. Bacteriol.">
        <title>Genome Sequence of Mycoplasma putrefaciens Type Strain KS1.</title>
        <authorList>
            <person name="Calcutt M.J."/>
            <person name="Foecking M.F."/>
        </authorList>
    </citation>
    <scope>NUCLEOTIDE SEQUENCE [LARGE SCALE GENOMIC DNA]</scope>
    <source>
        <strain evidence="15">ATCC 15718 / NCTC 10155 / C30 KS-1 / KS-1</strain>
    </source>
</reference>
<evidence type="ECO:0000256" key="5">
    <source>
        <dbReference type="ARBA" id="ARBA00022781"/>
    </source>
</evidence>
<dbReference type="AlphaFoldDB" id="A0A7U3ZS15"/>
<evidence type="ECO:0000256" key="4">
    <source>
        <dbReference type="ARBA" id="ARBA00022692"/>
    </source>
</evidence>
<feature type="transmembrane region" description="Helical" evidence="12">
    <location>
        <begin position="30"/>
        <end position="49"/>
    </location>
</feature>
<dbReference type="GO" id="GO:0005886">
    <property type="term" value="C:plasma membrane"/>
    <property type="evidence" value="ECO:0007669"/>
    <property type="project" value="UniProtKB-SubCell"/>
</dbReference>